<dbReference type="EMBL" id="KF740664">
    <property type="protein sequence ID" value="AHH01772.1"/>
    <property type="molecule type" value="Genomic_DNA"/>
</dbReference>
<name>W5S633_9VIRU</name>
<proteinExistence type="predicted"/>
<organism evidence="1 2">
    <name type="scientific">Pithovirus sibericum</name>
    <dbReference type="NCBI Taxonomy" id="1450746"/>
    <lineage>
        <taxon>Viruses</taxon>
        <taxon>Pithoviruses</taxon>
        <taxon>Orthopithovirinae</taxon>
        <taxon>Alphapithovirus</taxon>
        <taxon>Alphapithovirus sibericum</taxon>
    </lineage>
</organism>
<dbReference type="Proteomes" id="UP000202176">
    <property type="component" value="Segment"/>
</dbReference>
<reference evidence="1 2" key="1">
    <citation type="journal article" date="2014" name="Proc. Natl. Acad. Sci. U.S.A.">
        <title>Thirty-thousand-year-old distant relative of giant icosahedral DNA viruses with a pandoravirus morphology.</title>
        <authorList>
            <person name="Legendre M."/>
            <person name="Bartoli J."/>
            <person name="Shmakova L."/>
            <person name="Jeudy S."/>
            <person name="Labadie K."/>
            <person name="Adrait A."/>
            <person name="Lescot M."/>
            <person name="Poirot O."/>
            <person name="Bertaux L."/>
            <person name="Bruley C."/>
            <person name="Coute Y."/>
            <person name="Rivkina E."/>
            <person name="Abergel C."/>
            <person name="Claverie J.M."/>
        </authorList>
    </citation>
    <scope>NUCLEOTIDE SEQUENCE [LARGE SCALE GENOMIC DNA]</scope>
    <source>
        <strain evidence="1">P1084-T</strain>
    </source>
</reference>
<keyword evidence="2" id="KW-1185">Reference proteome</keyword>
<dbReference type="KEGG" id="vg:18266233"/>
<dbReference type="OrthoDB" id="40442at10239"/>
<dbReference type="GeneID" id="18266233"/>
<accession>W5S633</accession>
<sequence length="457" mass="53148">MKSLFSLSLLSLSLQEVLEICSSGSFPRCDGIWAEKAEKEFCFPRSFFELYQGGQTSSSRLIPSSFRYLELISSKTFLPELAVSVDKKSGQISGLYESLIGVKEAVIKGDEKQLEFFYRRMKPEFQKQLMSNLDQGWFLDLLFPLGGSLICLRSLQKLLNLGGFYAPLNHSSHPQIFKWYQNQEKRIRSYYIYFNQQLLAETTSFKQVLKNNETSAYKLNTFFLMVEKGNRDVFYFLSSFQHKMEKKDKLRFFHSVLRSGRMDFFQLSLPLLDELFPSEHEIFVEEFECAFFGGNPQMLELLSQRLKMDGMVREDYPTDLIQSAIEGYFAHRNLSGTYQILSQFSFSWSDLKLKDLRFSGVPIDIIDLLYCKSDFPSCGKAKFLFRILTENLGYLNVVFFCLSHLEGRILEPDFLEQCDHSKLEFHLKNFEGLTPLSVSIIRSTLQRWNLQIPPPLV</sequence>
<evidence type="ECO:0000313" key="2">
    <source>
        <dbReference type="Proteomes" id="UP000202176"/>
    </source>
</evidence>
<dbReference type="RefSeq" id="YP_009001107.1">
    <property type="nucleotide sequence ID" value="NC_023423.1"/>
</dbReference>
<evidence type="ECO:0000313" key="1">
    <source>
        <dbReference type="EMBL" id="AHH01772.1"/>
    </source>
</evidence>
<protein>
    <submittedName>
        <fullName evidence="1">Uncharacterized protein</fullName>
    </submittedName>
</protein>
<gene>
    <name evidence="1" type="ORF">pv_205</name>
</gene>